<proteinExistence type="predicted"/>
<name>A0AAF0FGL5_9BASI</name>
<evidence type="ECO:0000256" key="2">
    <source>
        <dbReference type="SAM" id="Phobius"/>
    </source>
</evidence>
<keyword evidence="2" id="KW-0812">Transmembrane</keyword>
<keyword evidence="4" id="KW-1185">Reference proteome</keyword>
<evidence type="ECO:0000256" key="1">
    <source>
        <dbReference type="SAM" id="MobiDB-lite"/>
    </source>
</evidence>
<evidence type="ECO:0000313" key="4">
    <source>
        <dbReference type="Proteomes" id="UP001214628"/>
    </source>
</evidence>
<dbReference type="Proteomes" id="UP001214628">
    <property type="component" value="Chromosome 4"/>
</dbReference>
<feature type="transmembrane region" description="Helical" evidence="2">
    <location>
        <begin position="184"/>
        <end position="204"/>
    </location>
</feature>
<organism evidence="3 4">
    <name type="scientific">Malassezia psittaci</name>
    <dbReference type="NCBI Taxonomy" id="1821823"/>
    <lineage>
        <taxon>Eukaryota</taxon>
        <taxon>Fungi</taxon>
        <taxon>Dikarya</taxon>
        <taxon>Basidiomycota</taxon>
        <taxon>Ustilaginomycotina</taxon>
        <taxon>Malasseziomycetes</taxon>
        <taxon>Malasseziales</taxon>
        <taxon>Malasseziaceae</taxon>
        <taxon>Malassezia</taxon>
    </lineage>
</organism>
<feature type="compositionally biased region" description="Basic and acidic residues" evidence="1">
    <location>
        <begin position="279"/>
        <end position="297"/>
    </location>
</feature>
<dbReference type="AlphaFoldDB" id="A0AAF0FGL5"/>
<protein>
    <submittedName>
        <fullName evidence="3">Uncharacterized protein</fullName>
    </submittedName>
</protein>
<evidence type="ECO:0000313" key="3">
    <source>
        <dbReference type="EMBL" id="WFD44152.1"/>
    </source>
</evidence>
<sequence length="330" mass="36526">MSEPLPPYSQPNSTRGWWSHAYRRTNEPLPSYADSMGQMFQRSLRPAYLFTTLVSGVAAAILCAIQWRFMLNYSGRVKTLSLVSALLFTACTALQLCAFLVGVLTHGPLMRQAGHAALISTVLALVAEILSISNVYANQSDIMSQCAANYTSFMSGDDDDGMDSSYVDQNDANDVCKYNWNEKAVWNVAWLILILIFSCIYIVLSHRFVRQMQHSVLPSESAQPSAEGNQACFPSETHGMDTYAMSGFGRRTSQDTLDTDEAIIDAKTDPMSDVYGGRNDFEDTGRSSRRSSLDVMDHTIPLASQNTSRQLHDHSMPSIVPVTHSKHSNP</sequence>
<keyword evidence="2" id="KW-1133">Transmembrane helix</keyword>
<accession>A0AAF0FGL5</accession>
<keyword evidence="2" id="KW-0472">Membrane</keyword>
<dbReference type="EMBL" id="CP118378">
    <property type="protein sequence ID" value="WFD44152.1"/>
    <property type="molecule type" value="Genomic_DNA"/>
</dbReference>
<feature type="transmembrane region" description="Helical" evidence="2">
    <location>
        <begin position="79"/>
        <end position="104"/>
    </location>
</feature>
<gene>
    <name evidence="3" type="ORF">MPSI1_002818</name>
</gene>
<feature type="region of interest" description="Disordered" evidence="1">
    <location>
        <begin position="274"/>
        <end position="330"/>
    </location>
</feature>
<feature type="transmembrane region" description="Helical" evidence="2">
    <location>
        <begin position="116"/>
        <end position="137"/>
    </location>
</feature>
<feature type="transmembrane region" description="Helical" evidence="2">
    <location>
        <begin position="47"/>
        <end position="67"/>
    </location>
</feature>
<reference evidence="3" key="1">
    <citation type="submission" date="2023-02" db="EMBL/GenBank/DDBJ databases">
        <title>Mating type loci evolution in Malassezia.</title>
        <authorList>
            <person name="Coelho M.A."/>
        </authorList>
    </citation>
    <scope>NUCLEOTIDE SEQUENCE</scope>
    <source>
        <strain evidence="3">CBS 14136</strain>
    </source>
</reference>